<protein>
    <submittedName>
        <fullName evidence="2">Hypothetical_protein</fullName>
    </submittedName>
</protein>
<gene>
    <name evidence="1" type="ORF">HINF_LOCUS15216</name>
    <name evidence="2" type="ORF">HINF_LOCUS73290</name>
</gene>
<accession>A0AA86NXL8</accession>
<sequence length="289" mass="33745">MFTLTTTKSFNFSSVAALAKNKPMIEMLNNLRKQLMQYKDFEPTLRKYISIIAQQAPQMQIEWQPKLTLLISPTRSESYKFEIYNWLLVYVQLKMSTLIQVLPNQKIVENLREALGVLSYLLNSKEYNNYYDLNGLNRALNGLINYSLCRLMDENDDPHFYNQNAKTPYEYIYSTVILSVEQLTNQKFQDKILNNVVQICRIIQQARILYLAKAKSTDIQNILSETQQSSVELPSEIVQVILQNTSALAYKLLCTEIDQNQQKTNIDIIYQNGFEEIPFDADWIKYQAK</sequence>
<keyword evidence="3" id="KW-1185">Reference proteome</keyword>
<organism evidence="1">
    <name type="scientific">Hexamita inflata</name>
    <dbReference type="NCBI Taxonomy" id="28002"/>
    <lineage>
        <taxon>Eukaryota</taxon>
        <taxon>Metamonada</taxon>
        <taxon>Diplomonadida</taxon>
        <taxon>Hexamitidae</taxon>
        <taxon>Hexamitinae</taxon>
        <taxon>Hexamita</taxon>
    </lineage>
</organism>
<reference evidence="2 3" key="2">
    <citation type="submission" date="2024-07" db="EMBL/GenBank/DDBJ databases">
        <authorList>
            <person name="Akdeniz Z."/>
        </authorList>
    </citation>
    <scope>NUCLEOTIDE SEQUENCE [LARGE SCALE GENOMIC DNA]</scope>
</reference>
<comment type="caution">
    <text evidence="1">The sequence shown here is derived from an EMBL/GenBank/DDBJ whole genome shotgun (WGS) entry which is preliminary data.</text>
</comment>
<reference evidence="1" key="1">
    <citation type="submission" date="2023-06" db="EMBL/GenBank/DDBJ databases">
        <authorList>
            <person name="Kurt Z."/>
        </authorList>
    </citation>
    <scope>NUCLEOTIDE SEQUENCE</scope>
</reference>
<dbReference type="EMBL" id="CAXDID020000597">
    <property type="protein sequence ID" value="CAL6105496.1"/>
    <property type="molecule type" value="Genomic_DNA"/>
</dbReference>
<dbReference type="EMBL" id="CATOUU010000381">
    <property type="protein sequence ID" value="CAI9927571.1"/>
    <property type="molecule type" value="Genomic_DNA"/>
</dbReference>
<dbReference type="AlphaFoldDB" id="A0AA86NXL8"/>
<name>A0AA86NXL8_9EUKA</name>
<evidence type="ECO:0000313" key="2">
    <source>
        <dbReference type="EMBL" id="CAL6105496.1"/>
    </source>
</evidence>
<evidence type="ECO:0000313" key="3">
    <source>
        <dbReference type="Proteomes" id="UP001642409"/>
    </source>
</evidence>
<evidence type="ECO:0000313" key="1">
    <source>
        <dbReference type="EMBL" id="CAI9927571.1"/>
    </source>
</evidence>
<proteinExistence type="predicted"/>
<dbReference type="Proteomes" id="UP001642409">
    <property type="component" value="Unassembled WGS sequence"/>
</dbReference>